<gene>
    <name evidence="2" type="ORF">C3Y92_03310</name>
</gene>
<feature type="transmembrane region" description="Helical" evidence="1">
    <location>
        <begin position="141"/>
        <end position="158"/>
    </location>
</feature>
<name>A0A4V0YQH5_9BACT</name>
<organism evidence="2 3">
    <name type="scientific">Solidesulfovibrio carbinolicus</name>
    <dbReference type="NCBI Taxonomy" id="296842"/>
    <lineage>
        <taxon>Bacteria</taxon>
        <taxon>Pseudomonadati</taxon>
        <taxon>Thermodesulfobacteriota</taxon>
        <taxon>Desulfovibrionia</taxon>
        <taxon>Desulfovibrionales</taxon>
        <taxon>Desulfovibrionaceae</taxon>
        <taxon>Solidesulfovibrio</taxon>
    </lineage>
</organism>
<keyword evidence="1" id="KW-0472">Membrane</keyword>
<proteinExistence type="predicted"/>
<reference evidence="2 3" key="1">
    <citation type="submission" date="2018-02" db="EMBL/GenBank/DDBJ databases">
        <title>Genome sequence of Desulfovibrio carbinolicus DSM 3852.</title>
        <authorList>
            <person name="Wilbanks E."/>
            <person name="Skennerton C.T."/>
            <person name="Orphan V.J."/>
        </authorList>
    </citation>
    <scope>NUCLEOTIDE SEQUENCE [LARGE SCALE GENOMIC DNA]</scope>
    <source>
        <strain evidence="2 3">DSM 3852</strain>
    </source>
</reference>
<keyword evidence="1" id="KW-1133">Transmembrane helix</keyword>
<feature type="transmembrane region" description="Helical" evidence="1">
    <location>
        <begin position="27"/>
        <end position="52"/>
    </location>
</feature>
<sequence>MNDFFLHAFLALDAVLIAPFRLVDDARAGFACGILATALGAALLGRACAAAVDRVQRAKRNRQEAEIKRHQELSISALAVKDRETYLAANHLAQEAYGNAMALAAGRAAALIWPALMVLAWSTWRFSGVPLPLVGESAGPAVFFIPAYLAAQWGLGRLKRARAVRRGRTGA</sequence>
<dbReference type="AlphaFoldDB" id="A0A4V0YQH5"/>
<dbReference type="EMBL" id="CP026538">
    <property type="protein sequence ID" value="QAZ66322.1"/>
    <property type="molecule type" value="Genomic_DNA"/>
</dbReference>
<evidence type="ECO:0008006" key="4">
    <source>
        <dbReference type="Google" id="ProtNLM"/>
    </source>
</evidence>
<evidence type="ECO:0000256" key="1">
    <source>
        <dbReference type="SAM" id="Phobius"/>
    </source>
</evidence>
<dbReference type="OrthoDB" id="1806539at2"/>
<dbReference type="RefSeq" id="WP_129349488.1">
    <property type="nucleotide sequence ID" value="NZ_CP026538.1"/>
</dbReference>
<dbReference type="KEGG" id="dcb:C3Y92_03310"/>
<evidence type="ECO:0000313" key="2">
    <source>
        <dbReference type="EMBL" id="QAZ66322.1"/>
    </source>
</evidence>
<keyword evidence="1" id="KW-0812">Transmembrane</keyword>
<evidence type="ECO:0000313" key="3">
    <source>
        <dbReference type="Proteomes" id="UP000293296"/>
    </source>
</evidence>
<feature type="transmembrane region" description="Helical" evidence="1">
    <location>
        <begin position="100"/>
        <end position="121"/>
    </location>
</feature>
<protein>
    <recommendedName>
        <fullName evidence="4">DUF106 domain-containing protein</fullName>
    </recommendedName>
</protein>
<accession>A0A4V0YQH5</accession>
<dbReference type="Proteomes" id="UP000293296">
    <property type="component" value="Chromosome"/>
</dbReference>
<keyword evidence="3" id="KW-1185">Reference proteome</keyword>